<comment type="caution">
    <text evidence="1">The sequence shown here is derived from an EMBL/GenBank/DDBJ whole genome shotgun (WGS) entry which is preliminary data.</text>
</comment>
<protein>
    <recommendedName>
        <fullName evidence="3">Sulfotransferase family protein</fullName>
    </recommendedName>
</protein>
<gene>
    <name evidence="1" type="ORF">HMH01_00635</name>
</gene>
<evidence type="ECO:0008006" key="3">
    <source>
        <dbReference type="Google" id="ProtNLM"/>
    </source>
</evidence>
<organism evidence="1 2">
    <name type="scientific">Halovulum dunhuangense</name>
    <dbReference type="NCBI Taxonomy" id="1505036"/>
    <lineage>
        <taxon>Bacteria</taxon>
        <taxon>Pseudomonadati</taxon>
        <taxon>Pseudomonadota</taxon>
        <taxon>Alphaproteobacteria</taxon>
        <taxon>Rhodobacterales</taxon>
        <taxon>Paracoccaceae</taxon>
        <taxon>Halovulum</taxon>
    </lineage>
</organism>
<dbReference type="SUPFAM" id="SSF52540">
    <property type="entry name" value="P-loop containing nucleoside triphosphate hydrolases"/>
    <property type="match status" value="1"/>
</dbReference>
<accession>A0A849KTS5</accession>
<dbReference type="Gene3D" id="3.40.50.300">
    <property type="entry name" value="P-loop containing nucleotide triphosphate hydrolases"/>
    <property type="match status" value="1"/>
</dbReference>
<proteinExistence type="predicted"/>
<name>A0A849KTS5_9RHOB</name>
<dbReference type="InterPro" id="IPR027417">
    <property type="entry name" value="P-loop_NTPase"/>
</dbReference>
<dbReference type="AlphaFoldDB" id="A0A849KTS5"/>
<reference evidence="1 2" key="1">
    <citation type="submission" date="2020-05" db="EMBL/GenBank/DDBJ databases">
        <title>Gimesia benthica sp. nov., a novel planctomycete isolated from a deep-sea water sample of the Northwest Indian Ocean.</title>
        <authorList>
            <person name="Wang J."/>
            <person name="Ruan C."/>
            <person name="Song L."/>
            <person name="Zhu Y."/>
            <person name="Li A."/>
            <person name="Zheng X."/>
            <person name="Wang L."/>
            <person name="Lu Z."/>
            <person name="Huang Y."/>
            <person name="Du W."/>
            <person name="Zhou Y."/>
            <person name="Huang L."/>
            <person name="Dai X."/>
        </authorList>
    </citation>
    <scope>NUCLEOTIDE SEQUENCE [LARGE SCALE GENOMIC DNA]</scope>
    <source>
        <strain evidence="1 2">YYQ-30</strain>
    </source>
</reference>
<keyword evidence="2" id="KW-1185">Reference proteome</keyword>
<sequence>MVLVSHDRMFVFIKTGKTASTSVEMYLERWCRPPGARITERTRQHRSRHGIVGARMTGKPSRLGRWLHPWRNHMSATEIRDRLGRDRWGAYAKITSIRNPFDKALSQYLWHTRLPEPRDLHEAAAFRPAFTAHLRAYPGLTDHHTLHVDGAYAPDLTIRYEHLAQDLSDVCARLHLQWEPDRLAVTKRTRDGRLPLDAFYDDEAAAIVRDRYAWIFDRFGYAADPATPLPAPHHDITGAA</sequence>
<dbReference type="Proteomes" id="UP000572377">
    <property type="component" value="Unassembled WGS sequence"/>
</dbReference>
<evidence type="ECO:0000313" key="1">
    <source>
        <dbReference type="EMBL" id="NNU78931.1"/>
    </source>
</evidence>
<dbReference type="EMBL" id="JABFBC010000001">
    <property type="protein sequence ID" value="NNU78931.1"/>
    <property type="molecule type" value="Genomic_DNA"/>
</dbReference>
<evidence type="ECO:0000313" key="2">
    <source>
        <dbReference type="Proteomes" id="UP000572377"/>
    </source>
</evidence>